<reference evidence="1" key="1">
    <citation type="journal article" date="2021" name="PeerJ">
        <title>Extensive microbial diversity within the chicken gut microbiome revealed by metagenomics and culture.</title>
        <authorList>
            <person name="Gilroy R."/>
            <person name="Ravi A."/>
            <person name="Getino M."/>
            <person name="Pursley I."/>
            <person name="Horton D.L."/>
            <person name="Alikhan N.F."/>
            <person name="Baker D."/>
            <person name="Gharbi K."/>
            <person name="Hall N."/>
            <person name="Watson M."/>
            <person name="Adriaenssens E.M."/>
            <person name="Foster-Nyarko E."/>
            <person name="Jarju S."/>
            <person name="Secka A."/>
            <person name="Antonio M."/>
            <person name="Oren A."/>
            <person name="Chaudhuri R.R."/>
            <person name="La Ragione R."/>
            <person name="Hildebrand F."/>
            <person name="Pallen M.J."/>
        </authorList>
    </citation>
    <scope>NUCLEOTIDE SEQUENCE</scope>
    <source>
        <strain evidence="1">687</strain>
    </source>
</reference>
<comment type="caution">
    <text evidence="1">The sequence shown here is derived from an EMBL/GenBank/DDBJ whole genome shotgun (WGS) entry which is preliminary data.</text>
</comment>
<dbReference type="Gene3D" id="3.20.20.70">
    <property type="entry name" value="Aldolase class I"/>
    <property type="match status" value="1"/>
</dbReference>
<evidence type="ECO:0000313" key="1">
    <source>
        <dbReference type="EMBL" id="MBU3826974.1"/>
    </source>
</evidence>
<sequence length="268" mass="29357">MQCVNFALEGEPLCHPHFLAAVDLAAQHARSVALSTNASLLNKSLLSKLSAYTFSLITLSLAGSDKESYARFNCGGSFTRFMRNATDAVQTFGDVVCLHSVLMAQNLQAAERLPEVAEQIGVSTLSLACLREHPGARAQGITAASDEDLLRCLDKICESAQRLKLNVYFDGQLSKPSFKQWFAAHGLTLPTDLSCHLPWYFASLLSSGKLFPCCGDFQPQSAELSFDGIFNHPYLRMLRGHLQAGHVLEACVKCNHQVQCICGQVRFN</sequence>
<dbReference type="InterPro" id="IPR013785">
    <property type="entry name" value="Aldolase_TIM"/>
</dbReference>
<organism evidence="1 2">
    <name type="scientific">Candidatus Anaerobiospirillum merdipullorum</name>
    <dbReference type="NCBI Taxonomy" id="2838450"/>
    <lineage>
        <taxon>Bacteria</taxon>
        <taxon>Pseudomonadati</taxon>
        <taxon>Pseudomonadota</taxon>
        <taxon>Gammaproteobacteria</taxon>
        <taxon>Aeromonadales</taxon>
        <taxon>Succinivibrionaceae</taxon>
        <taxon>Anaerobiospirillum</taxon>
    </lineage>
</organism>
<dbReference type="AlphaFoldDB" id="A0A9E2KN22"/>
<dbReference type="InterPro" id="IPR050377">
    <property type="entry name" value="Radical_SAM_PqqE_MftC-like"/>
</dbReference>
<dbReference type="PANTHER" id="PTHR11228:SF7">
    <property type="entry name" value="PQQA PEPTIDE CYCLASE"/>
    <property type="match status" value="1"/>
</dbReference>
<evidence type="ECO:0008006" key="3">
    <source>
        <dbReference type="Google" id="ProtNLM"/>
    </source>
</evidence>
<reference evidence="1" key="2">
    <citation type="submission" date="2021-04" db="EMBL/GenBank/DDBJ databases">
        <authorList>
            <person name="Gilroy R."/>
        </authorList>
    </citation>
    <scope>NUCLEOTIDE SEQUENCE</scope>
    <source>
        <strain evidence="1">687</strain>
    </source>
</reference>
<dbReference type="EMBL" id="JAHLFG010000062">
    <property type="protein sequence ID" value="MBU3826974.1"/>
    <property type="molecule type" value="Genomic_DNA"/>
</dbReference>
<proteinExistence type="predicted"/>
<dbReference type="PANTHER" id="PTHR11228">
    <property type="entry name" value="RADICAL SAM DOMAIN PROTEIN"/>
    <property type="match status" value="1"/>
</dbReference>
<gene>
    <name evidence="1" type="ORF">IAA31_05740</name>
</gene>
<dbReference type="SUPFAM" id="SSF102114">
    <property type="entry name" value="Radical SAM enzymes"/>
    <property type="match status" value="1"/>
</dbReference>
<dbReference type="InterPro" id="IPR058240">
    <property type="entry name" value="rSAM_sf"/>
</dbReference>
<protein>
    <recommendedName>
        <fullName evidence="3">Radical SAM protein</fullName>
    </recommendedName>
</protein>
<evidence type="ECO:0000313" key="2">
    <source>
        <dbReference type="Proteomes" id="UP000824150"/>
    </source>
</evidence>
<name>A0A9E2KN22_9GAMM</name>
<accession>A0A9E2KN22</accession>
<dbReference type="Proteomes" id="UP000824150">
    <property type="component" value="Unassembled WGS sequence"/>
</dbReference>